<keyword evidence="7 8" id="KW-0472">Membrane</keyword>
<dbReference type="STRING" id="1798496.A3C94_01425"/>
<feature type="transmembrane region" description="Helical" evidence="8">
    <location>
        <begin position="489"/>
        <end position="511"/>
    </location>
</feature>
<feature type="transmembrane region" description="Helical" evidence="8">
    <location>
        <begin position="442"/>
        <end position="469"/>
    </location>
</feature>
<dbReference type="GO" id="GO:0005886">
    <property type="term" value="C:plasma membrane"/>
    <property type="evidence" value="ECO:0007669"/>
    <property type="project" value="UniProtKB-SubCell"/>
</dbReference>
<evidence type="ECO:0000256" key="3">
    <source>
        <dbReference type="ARBA" id="ARBA00022692"/>
    </source>
</evidence>
<dbReference type="PANTHER" id="PTHR47019:SF1">
    <property type="entry name" value="LIPID II FLIPPASE MURJ"/>
    <property type="match status" value="1"/>
</dbReference>
<dbReference type="GO" id="GO:0008360">
    <property type="term" value="P:regulation of cell shape"/>
    <property type="evidence" value="ECO:0007669"/>
    <property type="project" value="UniProtKB-KW"/>
</dbReference>
<keyword evidence="4" id="KW-0133">Cell shape</keyword>
<feature type="transmembrane region" description="Helical" evidence="8">
    <location>
        <begin position="150"/>
        <end position="173"/>
    </location>
</feature>
<gene>
    <name evidence="9" type="ORF">A3C94_01425</name>
</gene>
<dbReference type="PRINTS" id="PR01806">
    <property type="entry name" value="VIRFACTRMVIN"/>
</dbReference>
<dbReference type="AlphaFoldDB" id="A0A1F6DUE0"/>
<comment type="subcellular location">
    <subcellularLocation>
        <location evidence="1">Cell membrane</location>
        <topology evidence="1">Multi-pass membrane protein</topology>
    </subcellularLocation>
</comment>
<organism evidence="9 10">
    <name type="scientific">Candidatus Kaiserbacteria bacterium RIFCSPHIGHO2_02_FULL_55_17</name>
    <dbReference type="NCBI Taxonomy" id="1798496"/>
    <lineage>
        <taxon>Bacteria</taxon>
        <taxon>Candidatus Kaiseribacteriota</taxon>
    </lineage>
</organism>
<accession>A0A1F6DUE0</accession>
<keyword evidence="2" id="KW-1003">Cell membrane</keyword>
<proteinExistence type="predicted"/>
<evidence type="ECO:0000313" key="9">
    <source>
        <dbReference type="EMBL" id="OGG65013.1"/>
    </source>
</evidence>
<feature type="transmembrane region" description="Helical" evidence="8">
    <location>
        <begin position="114"/>
        <end position="138"/>
    </location>
</feature>
<evidence type="ECO:0000256" key="6">
    <source>
        <dbReference type="ARBA" id="ARBA00022989"/>
    </source>
</evidence>
<name>A0A1F6DUE0_9BACT</name>
<keyword evidence="6 8" id="KW-1133">Transmembrane helix</keyword>
<evidence type="ECO:0008006" key="11">
    <source>
        <dbReference type="Google" id="ProtNLM"/>
    </source>
</evidence>
<dbReference type="PANTHER" id="PTHR47019">
    <property type="entry name" value="LIPID II FLIPPASE MURJ"/>
    <property type="match status" value="1"/>
</dbReference>
<dbReference type="GO" id="GO:0034204">
    <property type="term" value="P:lipid translocation"/>
    <property type="evidence" value="ECO:0007669"/>
    <property type="project" value="TreeGrafter"/>
</dbReference>
<feature type="transmembrane region" description="Helical" evidence="8">
    <location>
        <begin position="214"/>
        <end position="236"/>
    </location>
</feature>
<feature type="transmembrane region" description="Helical" evidence="8">
    <location>
        <begin position="294"/>
        <end position="314"/>
    </location>
</feature>
<dbReference type="Proteomes" id="UP000177232">
    <property type="component" value="Unassembled WGS sequence"/>
</dbReference>
<keyword evidence="3 8" id="KW-0812">Transmembrane</keyword>
<feature type="transmembrane region" description="Helical" evidence="8">
    <location>
        <begin position="403"/>
        <end position="422"/>
    </location>
</feature>
<dbReference type="GO" id="GO:0009252">
    <property type="term" value="P:peptidoglycan biosynthetic process"/>
    <property type="evidence" value="ECO:0007669"/>
    <property type="project" value="UniProtKB-KW"/>
</dbReference>
<evidence type="ECO:0000313" key="10">
    <source>
        <dbReference type="Proteomes" id="UP000177232"/>
    </source>
</evidence>
<evidence type="ECO:0000256" key="5">
    <source>
        <dbReference type="ARBA" id="ARBA00022984"/>
    </source>
</evidence>
<dbReference type="GO" id="GO:0015648">
    <property type="term" value="F:lipid-linked peptidoglycan transporter activity"/>
    <property type="evidence" value="ECO:0007669"/>
    <property type="project" value="TreeGrafter"/>
</dbReference>
<evidence type="ECO:0000256" key="7">
    <source>
        <dbReference type="ARBA" id="ARBA00023136"/>
    </source>
</evidence>
<dbReference type="Pfam" id="PF03023">
    <property type="entry name" value="MurJ"/>
    <property type="match status" value="1"/>
</dbReference>
<feature type="transmembrane region" description="Helical" evidence="8">
    <location>
        <begin position="71"/>
        <end position="93"/>
    </location>
</feature>
<feature type="transmembrane region" description="Helical" evidence="8">
    <location>
        <begin position="369"/>
        <end position="391"/>
    </location>
</feature>
<evidence type="ECO:0000256" key="1">
    <source>
        <dbReference type="ARBA" id="ARBA00004651"/>
    </source>
</evidence>
<feature type="transmembrane region" description="Helical" evidence="8">
    <location>
        <begin position="334"/>
        <end position="357"/>
    </location>
</feature>
<sequence>MVRETFERIAAPIRGLQQAAYSRIASPIRGLHQAAYLLAALTLASQILALLRDRIFAHTFGAGHVLDLYYAAFRVPDLVFALVASLVSAYVLIPRLTGMDREATRRLLSESATFLFGVGGVLCAILAVFMPQFLGFLYPDLTTSPYQAEFVLLARMLLLQPLLLGLSGVLGSVTQVHRRFTLFAISPVLYNLGIIAGTVFLYPRFGLPGIGAGVIIGSVAYLAVNIPVIAEAGVIPRLTLPSIARMLPVIRDSVPRSFALSMGAITALVLTAFASRLGTGSVSVFTFASNLEAVPLALIGASYAVAAFPALSEASALEKRDEFTRILGASARHVILWSIVSLGLIAVLRAHIVRVVLGTGAFDWDATRLTAALLAILAVGLVAQGLVLLFSRALYAVRQSWRPLAYQILGGLFTVLLAALFLSNPTSGFAAFLARVLRVGDIEGTVILFIALAATLGQLFLALLSLLALRSVCPGLARMLSRPLLDGSVAAFAGGAAAYATLAFLGGIAPLTTLAAVFTQGLAAGIVGLGSAALALYFVENEEFRIVTGALGKLIRRSGKPSDVLPPSADESSPLH</sequence>
<evidence type="ECO:0000256" key="8">
    <source>
        <dbReference type="SAM" id="Phobius"/>
    </source>
</evidence>
<feature type="transmembrane region" description="Helical" evidence="8">
    <location>
        <begin position="180"/>
        <end position="202"/>
    </location>
</feature>
<comment type="caution">
    <text evidence="9">The sequence shown here is derived from an EMBL/GenBank/DDBJ whole genome shotgun (WGS) entry which is preliminary data.</text>
</comment>
<feature type="transmembrane region" description="Helical" evidence="8">
    <location>
        <begin position="257"/>
        <end position="274"/>
    </location>
</feature>
<dbReference type="EMBL" id="MFLJ01000004">
    <property type="protein sequence ID" value="OGG65013.1"/>
    <property type="molecule type" value="Genomic_DNA"/>
</dbReference>
<keyword evidence="5" id="KW-0573">Peptidoglycan synthesis</keyword>
<feature type="transmembrane region" description="Helical" evidence="8">
    <location>
        <begin position="34"/>
        <end position="51"/>
    </location>
</feature>
<evidence type="ECO:0000256" key="2">
    <source>
        <dbReference type="ARBA" id="ARBA00022475"/>
    </source>
</evidence>
<protein>
    <recommendedName>
        <fullName evidence="11">Lipid II flippase MurJ</fullName>
    </recommendedName>
</protein>
<feature type="transmembrane region" description="Helical" evidence="8">
    <location>
        <begin position="517"/>
        <end position="539"/>
    </location>
</feature>
<evidence type="ECO:0000256" key="4">
    <source>
        <dbReference type="ARBA" id="ARBA00022960"/>
    </source>
</evidence>
<reference evidence="9 10" key="1">
    <citation type="journal article" date="2016" name="Nat. Commun.">
        <title>Thousands of microbial genomes shed light on interconnected biogeochemical processes in an aquifer system.</title>
        <authorList>
            <person name="Anantharaman K."/>
            <person name="Brown C.T."/>
            <person name="Hug L.A."/>
            <person name="Sharon I."/>
            <person name="Castelle C.J."/>
            <person name="Probst A.J."/>
            <person name="Thomas B.C."/>
            <person name="Singh A."/>
            <person name="Wilkins M.J."/>
            <person name="Karaoz U."/>
            <person name="Brodie E.L."/>
            <person name="Williams K.H."/>
            <person name="Hubbard S.S."/>
            <person name="Banfield J.F."/>
        </authorList>
    </citation>
    <scope>NUCLEOTIDE SEQUENCE [LARGE SCALE GENOMIC DNA]</scope>
</reference>
<dbReference type="InterPro" id="IPR004268">
    <property type="entry name" value="MurJ"/>
</dbReference>
<dbReference type="InterPro" id="IPR051050">
    <property type="entry name" value="Lipid_II_flippase_MurJ/MviN"/>
</dbReference>